<dbReference type="PROSITE" id="PS00455">
    <property type="entry name" value="AMP_BINDING"/>
    <property type="match status" value="1"/>
</dbReference>
<dbReference type="InterPro" id="IPR025110">
    <property type="entry name" value="AMP-bd_C"/>
</dbReference>
<feature type="domain" description="AMP-dependent synthetase/ligase" evidence="1">
    <location>
        <begin position="25"/>
        <end position="378"/>
    </location>
</feature>
<dbReference type="Gene3D" id="3.30.300.30">
    <property type="match status" value="1"/>
</dbReference>
<dbReference type="InterPro" id="IPR020845">
    <property type="entry name" value="AMP-binding_CS"/>
</dbReference>
<dbReference type="Proteomes" id="UP001361239">
    <property type="component" value="Unassembled WGS sequence"/>
</dbReference>
<dbReference type="Pfam" id="PF13193">
    <property type="entry name" value="AMP-binding_C"/>
    <property type="match status" value="1"/>
</dbReference>
<proteinExistence type="predicted"/>
<dbReference type="Gene3D" id="3.40.50.12780">
    <property type="entry name" value="N-terminal domain of ligase-like"/>
    <property type="match status" value="1"/>
</dbReference>
<dbReference type="InterPro" id="IPR045851">
    <property type="entry name" value="AMP-bd_C_sf"/>
</dbReference>
<accession>A0ABU8RTX7</accession>
<sequence>MTDDALHRPLHTADLLVNALSSATDRPMLHLLGGPTLTAGEVRDETSRMVQALAGLGVGRGTRVGLISPNRPEVLHVSHAVQILAAVYVPMHPLAGLADHLHVIRDSGVELLIFDGERFADRAAEIAAEAPDLKLMAFGACAIAADLSRLAAGFAPGPLVAPRVEPGDVMRLGYSGGTTGKPKAIPSIQRVAVTTLQIMMTDWEWPAEPRVLTCTPLSHAGAAMFLPTLLKGGSMVVQPGFEPVAVMANIEKYRINCMMLVPTMIYALLDHPRFDEFDLSSLETVFYGASAIAAARLKEAIERIGPVFQQFYGQAEAPMALTILRKAEHDVTDLRRLASCGRPTPWVNLALLDAAGQPVPDGEPGEICVRGPLVMDGYRDNDALNAETFRDGWLHTGDVAVRDPGGFLRIVDRTKDMIVTGGFNVYPREIEDIVGEHPAVAQVAVIGVPHPKWGEAVKAFVVLRPGMSADPAALTAVVAERKGSFQAPKAVEFVAAIPQTPVGKPDKKALRAMAEVAAGE</sequence>
<keyword evidence="4" id="KW-1185">Reference proteome</keyword>
<evidence type="ECO:0000313" key="3">
    <source>
        <dbReference type="EMBL" id="MEJ5976535.1"/>
    </source>
</evidence>
<dbReference type="EMBL" id="JBBHJZ010000001">
    <property type="protein sequence ID" value="MEJ5976535.1"/>
    <property type="molecule type" value="Genomic_DNA"/>
</dbReference>
<reference evidence="3 4" key="1">
    <citation type="submission" date="2024-03" db="EMBL/GenBank/DDBJ databases">
        <authorList>
            <person name="Jo J.-H."/>
        </authorList>
    </citation>
    <scope>NUCLEOTIDE SEQUENCE [LARGE SCALE GENOMIC DNA]</scope>
    <source>
        <strain evidence="3 4">PS1R-30</strain>
    </source>
</reference>
<protein>
    <submittedName>
        <fullName evidence="3">AMP-binding protein</fullName>
    </submittedName>
</protein>
<evidence type="ECO:0000259" key="1">
    <source>
        <dbReference type="Pfam" id="PF00501"/>
    </source>
</evidence>
<organism evidence="3 4">
    <name type="scientific">Novosphingobium anseongense</name>
    <dbReference type="NCBI Taxonomy" id="3133436"/>
    <lineage>
        <taxon>Bacteria</taxon>
        <taxon>Pseudomonadati</taxon>
        <taxon>Pseudomonadota</taxon>
        <taxon>Alphaproteobacteria</taxon>
        <taxon>Sphingomonadales</taxon>
        <taxon>Sphingomonadaceae</taxon>
        <taxon>Novosphingobium</taxon>
    </lineage>
</organism>
<evidence type="ECO:0000259" key="2">
    <source>
        <dbReference type="Pfam" id="PF13193"/>
    </source>
</evidence>
<comment type="caution">
    <text evidence="3">The sequence shown here is derived from an EMBL/GenBank/DDBJ whole genome shotgun (WGS) entry which is preliminary data.</text>
</comment>
<dbReference type="InterPro" id="IPR000873">
    <property type="entry name" value="AMP-dep_synth/lig_dom"/>
</dbReference>
<dbReference type="InterPro" id="IPR042099">
    <property type="entry name" value="ANL_N_sf"/>
</dbReference>
<dbReference type="InterPro" id="IPR050237">
    <property type="entry name" value="ATP-dep_AMP-bd_enzyme"/>
</dbReference>
<evidence type="ECO:0000313" key="4">
    <source>
        <dbReference type="Proteomes" id="UP001361239"/>
    </source>
</evidence>
<feature type="domain" description="AMP-binding enzyme C-terminal" evidence="2">
    <location>
        <begin position="429"/>
        <end position="504"/>
    </location>
</feature>
<dbReference type="PANTHER" id="PTHR43767:SF7">
    <property type="entry name" value="MEDIUM_LONG-CHAIN-FATTY-ACID--COA LIGASE FADD8"/>
    <property type="match status" value="1"/>
</dbReference>
<dbReference type="PANTHER" id="PTHR43767">
    <property type="entry name" value="LONG-CHAIN-FATTY-ACID--COA LIGASE"/>
    <property type="match status" value="1"/>
</dbReference>
<name>A0ABU8RTX7_9SPHN</name>
<dbReference type="RefSeq" id="WP_339586444.1">
    <property type="nucleotide sequence ID" value="NZ_JBBHJZ010000001.1"/>
</dbReference>
<dbReference type="Pfam" id="PF00501">
    <property type="entry name" value="AMP-binding"/>
    <property type="match status" value="1"/>
</dbReference>
<gene>
    <name evidence="3" type="ORF">WG901_07810</name>
</gene>
<dbReference type="SUPFAM" id="SSF56801">
    <property type="entry name" value="Acetyl-CoA synthetase-like"/>
    <property type="match status" value="1"/>
</dbReference>